<feature type="transmembrane region" description="Helical" evidence="8">
    <location>
        <begin position="868"/>
        <end position="887"/>
    </location>
</feature>
<dbReference type="Gene3D" id="3.30.70.1430">
    <property type="entry name" value="Multidrug efflux transporter AcrB pore domain"/>
    <property type="match status" value="2"/>
</dbReference>
<protein>
    <submittedName>
        <fullName evidence="9">Cobalt-zinc-cadmium resistance protein CzcA</fullName>
    </submittedName>
</protein>
<feature type="transmembrane region" description="Helical" evidence="8">
    <location>
        <begin position="386"/>
        <end position="406"/>
    </location>
</feature>
<comment type="similarity">
    <text evidence="2">Belongs to the resistance-nodulation-cell division (RND) (TC 2.A.6) family.</text>
</comment>
<dbReference type="Gene3D" id="1.20.1640.10">
    <property type="entry name" value="Multidrug efflux transporter AcrB transmembrane domain"/>
    <property type="match status" value="2"/>
</dbReference>
<dbReference type="Proteomes" id="UP000324233">
    <property type="component" value="Chromosome"/>
</dbReference>
<dbReference type="SUPFAM" id="SSF82693">
    <property type="entry name" value="Multidrug efflux transporter AcrB pore domain, PN1, PN2, PC1 and PC2 subdomains"/>
    <property type="match status" value="2"/>
</dbReference>
<dbReference type="NCBIfam" id="TIGR00914">
    <property type="entry name" value="2A0601"/>
    <property type="match status" value="1"/>
</dbReference>
<feature type="transmembrane region" description="Helical" evidence="8">
    <location>
        <begin position="997"/>
        <end position="1023"/>
    </location>
</feature>
<evidence type="ECO:0000256" key="1">
    <source>
        <dbReference type="ARBA" id="ARBA00004651"/>
    </source>
</evidence>
<keyword evidence="4" id="KW-1003">Cell membrane</keyword>
<accession>A0A5B9VW49</accession>
<feature type="transmembrane region" description="Helical" evidence="8">
    <location>
        <begin position="473"/>
        <end position="499"/>
    </location>
</feature>
<dbReference type="PRINTS" id="PR00702">
    <property type="entry name" value="ACRIFLAVINRP"/>
</dbReference>
<dbReference type="InterPro" id="IPR027463">
    <property type="entry name" value="AcrB_DN_DC_subdom"/>
</dbReference>
<keyword evidence="6 8" id="KW-1133">Transmembrane helix</keyword>
<dbReference type="KEGG" id="agv:OJF2_07790"/>
<comment type="subcellular location">
    <subcellularLocation>
        <location evidence="1">Cell membrane</location>
        <topology evidence="1">Multi-pass membrane protein</topology>
    </subcellularLocation>
</comment>
<feature type="transmembrane region" description="Helical" evidence="8">
    <location>
        <begin position="893"/>
        <end position="913"/>
    </location>
</feature>
<dbReference type="InterPro" id="IPR001036">
    <property type="entry name" value="Acrflvin-R"/>
</dbReference>
<dbReference type="GO" id="GO:0008324">
    <property type="term" value="F:monoatomic cation transmembrane transporter activity"/>
    <property type="evidence" value="ECO:0007669"/>
    <property type="project" value="InterPro"/>
</dbReference>
<dbReference type="InterPro" id="IPR004763">
    <property type="entry name" value="CusA-like"/>
</dbReference>
<evidence type="ECO:0000256" key="6">
    <source>
        <dbReference type="ARBA" id="ARBA00022989"/>
    </source>
</evidence>
<keyword evidence="7 8" id="KW-0472">Membrane</keyword>
<evidence type="ECO:0000313" key="10">
    <source>
        <dbReference type="Proteomes" id="UP000324233"/>
    </source>
</evidence>
<name>A0A5B9VW49_9BACT</name>
<evidence type="ECO:0000256" key="7">
    <source>
        <dbReference type="ARBA" id="ARBA00023136"/>
    </source>
</evidence>
<dbReference type="OrthoDB" id="219750at2"/>
<dbReference type="Gene3D" id="3.30.70.1320">
    <property type="entry name" value="Multidrug efflux transporter AcrB pore domain like"/>
    <property type="match status" value="1"/>
</dbReference>
<feature type="transmembrane region" description="Helical" evidence="8">
    <location>
        <begin position="964"/>
        <end position="985"/>
    </location>
</feature>
<dbReference type="SUPFAM" id="SSF82866">
    <property type="entry name" value="Multidrug efflux transporter AcrB transmembrane domain"/>
    <property type="match status" value="2"/>
</dbReference>
<evidence type="ECO:0000256" key="4">
    <source>
        <dbReference type="ARBA" id="ARBA00022475"/>
    </source>
</evidence>
<keyword evidence="10" id="KW-1185">Reference proteome</keyword>
<evidence type="ECO:0000313" key="9">
    <source>
        <dbReference type="EMBL" id="QEH32309.1"/>
    </source>
</evidence>
<evidence type="ECO:0000256" key="3">
    <source>
        <dbReference type="ARBA" id="ARBA00022448"/>
    </source>
</evidence>
<dbReference type="Gene3D" id="3.30.2090.10">
    <property type="entry name" value="Multidrug efflux transporter AcrB TolC docking domain, DN and DC subdomains"/>
    <property type="match status" value="2"/>
</dbReference>
<feature type="transmembrane region" description="Helical" evidence="8">
    <location>
        <begin position="351"/>
        <end position="374"/>
    </location>
</feature>
<dbReference type="RefSeq" id="WP_148591392.1">
    <property type="nucleotide sequence ID" value="NZ_CP042997.1"/>
</dbReference>
<dbReference type="GO" id="GO:0042910">
    <property type="term" value="F:xenobiotic transmembrane transporter activity"/>
    <property type="evidence" value="ECO:0007669"/>
    <property type="project" value="TreeGrafter"/>
</dbReference>
<dbReference type="PANTHER" id="PTHR32063">
    <property type="match status" value="1"/>
</dbReference>
<dbReference type="Pfam" id="PF00873">
    <property type="entry name" value="ACR_tran"/>
    <property type="match status" value="1"/>
</dbReference>
<sequence>MFDRLIDASLRNRPLVLLVLLALAGSGAYALMRLPIDAVPDITNVQVMALTNAPALGPEEVERFITVPVENAMNGIPRVQEVRSFSQFGISGVTVVFEEGVDIYWARQQVGERLALVRSQIPAEYGQPEMGPIATGLGEVFQFEVRNADDAPTRRSLMDLRTILDWEVARPLKSIPGVVEVNAFGGELKTYEVRLDPQKLMSRGISVNRVFQAIARNNGSAGGGYLERNGQQRVIRTVGLINDLDELGDVLLEATPSGTPIHVRDVAEVRFAPMIRAGAVTRDGRGEAATATVLMLMGENSRVVVDRIKEKLAEIQEGLPEGVVIDPFYDRAALIERTIATVSRNLAEGGVLVVAVLLVLLGNLRAGLIVALAIPLSMLFAGELMLYFGVAGSLMSLGAIDFGLIVDSAVIVMENIVHRLSHARPGEAAAEVVRAATREVRKPVVFGVGIITLVHLPILALEGVEGKMFRPMALTVIFALSGSLLLSLTATPVLASFFLRPGASERETLPIRLAKRAYRAPLGWAIRRPIPVALMAIAALAATVPIALSLGGEFIPKLDEGDLVVVLVRPPDAALSEGIQDTTHFERALREAFPDEIKSVVSRTGRPEIGIDPAGVNLTDVFVLLQPPERWTRVHDRDGLIRAIEELGGRVLPGTFLAFTQPIELRFNDLLAGVRADVGLSLFGDDLGVLQEKSNALAEVLRSVPGASEVKAQSLGGLPFLQIDIDRDRIDRRGIDGAEVLDVGAALGGKVVGQVVEGERRFDLQVRIAPEYRQDVDAIRNLLLTTSAGKQVALESVADIKMVDGVYEVWRKDRRRRAMVQCNVRDRDLASFVAEAQRRVAAEVTLPRGYRVEWGGTFENLQSATRRLTIVVPIALSLIMLLLYATFGSVSLAMLIFLSVPLGAIGGVLALWLRGLNFSISAGVGFIALSGVAVLDGLVLVSAIRQLVEQGTPVLRAVGEASMARLRPILMTGLVASLGFVPMALSHGSGAEVQRPLATVVIGGLITSTLLKLVVLPALYAWFDPGAPSPRADGPAPEVG</sequence>
<evidence type="ECO:0000256" key="5">
    <source>
        <dbReference type="ARBA" id="ARBA00022692"/>
    </source>
</evidence>
<reference evidence="9 10" key="1">
    <citation type="submission" date="2019-08" db="EMBL/GenBank/DDBJ databases">
        <title>Deep-cultivation of Planctomycetes and their phenomic and genomic characterization uncovers novel biology.</title>
        <authorList>
            <person name="Wiegand S."/>
            <person name="Jogler M."/>
            <person name="Boedeker C."/>
            <person name="Pinto D."/>
            <person name="Vollmers J."/>
            <person name="Rivas-Marin E."/>
            <person name="Kohn T."/>
            <person name="Peeters S.H."/>
            <person name="Heuer A."/>
            <person name="Rast P."/>
            <person name="Oberbeckmann S."/>
            <person name="Bunk B."/>
            <person name="Jeske O."/>
            <person name="Meyerdierks A."/>
            <person name="Storesund J.E."/>
            <person name="Kallscheuer N."/>
            <person name="Luecker S."/>
            <person name="Lage O.M."/>
            <person name="Pohl T."/>
            <person name="Merkel B.J."/>
            <person name="Hornburger P."/>
            <person name="Mueller R.-W."/>
            <person name="Bruemmer F."/>
            <person name="Labrenz M."/>
            <person name="Spormann A.M."/>
            <person name="Op den Camp H."/>
            <person name="Overmann J."/>
            <person name="Amann R."/>
            <person name="Jetten M.S.M."/>
            <person name="Mascher T."/>
            <person name="Medema M.H."/>
            <person name="Devos D.P."/>
            <person name="Kaster A.-K."/>
            <person name="Ovreas L."/>
            <person name="Rohde M."/>
            <person name="Galperin M.Y."/>
            <person name="Jogler C."/>
        </authorList>
    </citation>
    <scope>NUCLEOTIDE SEQUENCE [LARGE SCALE GENOMIC DNA]</scope>
    <source>
        <strain evidence="9 10">OJF2</strain>
    </source>
</reference>
<feature type="transmembrane region" description="Helical" evidence="8">
    <location>
        <begin position="530"/>
        <end position="550"/>
    </location>
</feature>
<dbReference type="AlphaFoldDB" id="A0A5B9VW49"/>
<keyword evidence="5 8" id="KW-0812">Transmembrane</keyword>
<dbReference type="GO" id="GO:0005886">
    <property type="term" value="C:plasma membrane"/>
    <property type="evidence" value="ECO:0007669"/>
    <property type="project" value="UniProtKB-SubCell"/>
</dbReference>
<dbReference type="EMBL" id="CP042997">
    <property type="protein sequence ID" value="QEH32309.1"/>
    <property type="molecule type" value="Genomic_DNA"/>
</dbReference>
<proteinExistence type="inferred from homology"/>
<feature type="transmembrane region" description="Helical" evidence="8">
    <location>
        <begin position="444"/>
        <end position="461"/>
    </location>
</feature>
<dbReference type="Gene3D" id="3.30.70.1440">
    <property type="entry name" value="Multidrug efflux transporter AcrB pore domain"/>
    <property type="match status" value="1"/>
</dbReference>
<evidence type="ECO:0000256" key="8">
    <source>
        <dbReference type="SAM" id="Phobius"/>
    </source>
</evidence>
<keyword evidence="3" id="KW-0813">Transport</keyword>
<feature type="transmembrane region" description="Helical" evidence="8">
    <location>
        <begin position="920"/>
        <end position="944"/>
    </location>
</feature>
<dbReference type="SUPFAM" id="SSF82714">
    <property type="entry name" value="Multidrug efflux transporter AcrB TolC docking domain, DN and DC subdomains"/>
    <property type="match status" value="2"/>
</dbReference>
<dbReference type="PANTHER" id="PTHR32063:SF24">
    <property type="entry name" value="CATION EFFLUX SYSTEM (ACRB_ACRD_ACRF FAMILY)"/>
    <property type="match status" value="1"/>
</dbReference>
<organism evidence="9 10">
    <name type="scientific">Aquisphaera giovannonii</name>
    <dbReference type="NCBI Taxonomy" id="406548"/>
    <lineage>
        <taxon>Bacteria</taxon>
        <taxon>Pseudomonadati</taxon>
        <taxon>Planctomycetota</taxon>
        <taxon>Planctomycetia</taxon>
        <taxon>Isosphaerales</taxon>
        <taxon>Isosphaeraceae</taxon>
        <taxon>Aquisphaera</taxon>
    </lineage>
</organism>
<evidence type="ECO:0000256" key="2">
    <source>
        <dbReference type="ARBA" id="ARBA00010942"/>
    </source>
</evidence>
<gene>
    <name evidence="9" type="primary">czcA_1</name>
    <name evidence="9" type="ORF">OJF2_07790</name>
</gene>